<dbReference type="Gene3D" id="2.40.128.130">
    <property type="entry name" value="Autotransporter beta-domain"/>
    <property type="match status" value="1"/>
</dbReference>
<dbReference type="RefSeq" id="WP_306939642.1">
    <property type="nucleotide sequence ID" value="NZ_CP132976.1"/>
</dbReference>
<dbReference type="Proteomes" id="UP001234798">
    <property type="component" value="Chromosome"/>
</dbReference>
<evidence type="ECO:0000313" key="3">
    <source>
        <dbReference type="EMBL" id="WMD18966.1"/>
    </source>
</evidence>
<gene>
    <name evidence="3" type="ORF">RAS12_20375</name>
</gene>
<keyword evidence="4" id="KW-1185">Reference proteome</keyword>
<dbReference type="SMART" id="SM00869">
    <property type="entry name" value="Autotransporter"/>
    <property type="match status" value="1"/>
</dbReference>
<dbReference type="InterPro" id="IPR006315">
    <property type="entry name" value="OM_autotransptr_brl_dom"/>
</dbReference>
<dbReference type="InterPro" id="IPR011050">
    <property type="entry name" value="Pectin_lyase_fold/virulence"/>
</dbReference>
<dbReference type="SUPFAM" id="SSF51126">
    <property type="entry name" value="Pectin lyase-like"/>
    <property type="match status" value="3"/>
</dbReference>
<keyword evidence="1" id="KW-0732">Signal</keyword>
<proteinExistence type="predicted"/>
<dbReference type="Pfam" id="PF03797">
    <property type="entry name" value="Autotransporter"/>
    <property type="match status" value="1"/>
</dbReference>
<dbReference type="InterPro" id="IPR005546">
    <property type="entry name" value="Autotransporte_beta"/>
</dbReference>
<accession>A0ABY9LW01</accession>
<dbReference type="NCBIfam" id="TIGR02601">
    <property type="entry name" value="autotrns_rpt"/>
    <property type="match status" value="3"/>
</dbReference>
<dbReference type="PROSITE" id="PS51208">
    <property type="entry name" value="AUTOTRANSPORTER"/>
    <property type="match status" value="1"/>
</dbReference>
<evidence type="ECO:0000313" key="4">
    <source>
        <dbReference type="Proteomes" id="UP001234798"/>
    </source>
</evidence>
<reference evidence="3 4" key="1">
    <citation type="submission" date="2023-08" db="EMBL/GenBank/DDBJ databases">
        <title>Achromobacter seleniivolatilans sp. nov., isolated from seleniferous soil.</title>
        <authorList>
            <person name="Zhang S."/>
            <person name="Li K."/>
            <person name="Peng J."/>
            <person name="Zhao Q."/>
            <person name="Wang H."/>
            <person name="Guo Y."/>
        </authorList>
    </citation>
    <scope>NUCLEOTIDE SEQUENCE [LARGE SCALE GENOMIC DNA]</scope>
    <source>
        <strain evidence="3 4">R39</strain>
    </source>
</reference>
<protein>
    <submittedName>
        <fullName evidence="3">Autotransporter domain-containing protein</fullName>
    </submittedName>
</protein>
<name>A0ABY9LW01_9BURK</name>
<organism evidence="3 4">
    <name type="scientific">Achromobacter seleniivolatilans</name>
    <dbReference type="NCBI Taxonomy" id="3047478"/>
    <lineage>
        <taxon>Bacteria</taxon>
        <taxon>Pseudomonadati</taxon>
        <taxon>Pseudomonadota</taxon>
        <taxon>Betaproteobacteria</taxon>
        <taxon>Burkholderiales</taxon>
        <taxon>Alcaligenaceae</taxon>
        <taxon>Achromobacter</taxon>
    </lineage>
</organism>
<evidence type="ECO:0000256" key="1">
    <source>
        <dbReference type="ARBA" id="ARBA00022729"/>
    </source>
</evidence>
<evidence type="ECO:0000259" key="2">
    <source>
        <dbReference type="PROSITE" id="PS51208"/>
    </source>
</evidence>
<dbReference type="NCBIfam" id="TIGR01414">
    <property type="entry name" value="autotrans_barl"/>
    <property type="match status" value="1"/>
</dbReference>
<dbReference type="Pfam" id="PF12951">
    <property type="entry name" value="PATR"/>
    <property type="match status" value="3"/>
</dbReference>
<dbReference type="InterPro" id="IPR036709">
    <property type="entry name" value="Autotransporte_beta_dom_sf"/>
</dbReference>
<dbReference type="InterPro" id="IPR013425">
    <property type="entry name" value="Autotrns_rpt"/>
</dbReference>
<feature type="domain" description="Autotransporter" evidence="2">
    <location>
        <begin position="1020"/>
        <end position="1301"/>
    </location>
</feature>
<dbReference type="SUPFAM" id="SSF103515">
    <property type="entry name" value="Autotransporter"/>
    <property type="match status" value="1"/>
</dbReference>
<dbReference type="EMBL" id="CP132976">
    <property type="protein sequence ID" value="WMD18966.1"/>
    <property type="molecule type" value="Genomic_DNA"/>
</dbReference>
<dbReference type="InterPro" id="IPR030895">
    <property type="entry name" value="T5SS_PEPC_rpt"/>
</dbReference>
<dbReference type="NCBIfam" id="TIGR04393">
    <property type="entry name" value="rpt_T5SS_PEPC"/>
    <property type="match status" value="4"/>
</dbReference>
<sequence>MPVVSNGAAQAGILFVGGGGSGVRPSLTVKDGGQLTSGAALIGNSNNGSIPGTSELESGSAKITGVGSQWTADSFTLGLFGTGTMTVELGGKGVTATTTTLGASADATGSLTVTGLNSSWQSGQLTVGSAGTGFLTVSNKAQVNSASLLMSFAANSTGTADITGAGSSLQTTGNVTVGSGGTATLNITNGGKVTSGGRTYAGLQNGSVGTVNISGAGSMLSSLVDAFNVGARAGSQGQLQVNAGGGVDAYQIIAGLESASRGAITADGAATRLMSTGAFIVGYQGAGTATMSNGATISTVNRVRIADQVGSTGTLNIGSAAGDAAVAPGLVQAALGVRFGNGTGKLVFNHTSNNYVFDAGINSLVAQAGVIDVLAGTTVLSGDSSGFSGTTNVHGGALSVNGILGGQVAVGPNATLNGSGTVAQNVVLTGGVLQGTQGQTLKIGGNLTLDSASQVNVALGAASSQLLFDVGGNLALAGKLNVSDQGAFGAGVYRLFDYGGVLTGSGLTVGAMPAGVSAGALTVQTVVPGQVNLVSTAATGLGFWNGGNGTWSAAGSNWTNADGTVRGVYQPNPTFAVFQAPAGTVTVDASAGAIGVTGMQFAADGYRVQGDAIALQGAGGETIIRVGTGSAASAGMTGTIASSLTGNSKLAKTDYGTLVLAGDNTYTGGTDIRSGTLSVSKDTNLGAATGGVTLDGGVLAATGSFDTARSILVAQSSGIDVAAGTAFGLTGAIAGSQGLTKTGAGTLTVAGDGSAYTGHTQVQSGVLNIASTGQLGGTLAIASGAWLQGAGRVGPTTLQSGAVLAPGNRNETLGVSGNLTLLPGSVYQVAADRQSQTSTRVDVSGTANLAGSVVRIAPDTGYDSGRQYTILTAGAINGKFDSVSSNYAYLNPALSYGAQNVTLQLNRKQVTGSDGATRPITFADVAQSTNQRAVASALESLPAGNALHNYILTLPEGATTAVFNSLSGEAHASATSSLTGFNNTIRTVPLSYLRTNLGAGLRAGSPTAQAGGTLSAAALPSSNAQPAWAEVIGNWQTWKGGANSAQVRQQTGGVFAGVDHAVGGGWRLGGAVGFTDGNIRVDDRSSKADVASYSAALYGGKTFDIGAGKLNLMVGASYTWHDMNTERYASVSGGAQKLTADYGASTTQLFSELGYLVPLSERVGIEPFVGLSWADTRTRGFSESGGYAALRGHSGSDKQTSSTLGLRTRTDFTIGRTEARVLATLGWRHAFGDVLPQSTMSFDGGQAFSVAGAPIARNAALAELGVEMAITRNASIGLNYSGQFGEGNRENAGSINMTWRY</sequence>